<name>L8H7Y4_ACACF</name>
<dbReference type="SMART" id="SM00360">
    <property type="entry name" value="RRM"/>
    <property type="match status" value="1"/>
</dbReference>
<evidence type="ECO:0000256" key="1">
    <source>
        <dbReference type="ARBA" id="ARBA00022884"/>
    </source>
</evidence>
<feature type="region of interest" description="Disordered" evidence="3">
    <location>
        <begin position="154"/>
        <end position="195"/>
    </location>
</feature>
<dbReference type="PROSITE" id="PS50102">
    <property type="entry name" value="RRM"/>
    <property type="match status" value="1"/>
</dbReference>
<sequence length="195" mass="21448">MSGEGEEELFVQAEADDNLEAQIEGEGAGQATDEDFSDLKRQVQQMQEEAEKLEEIQKEVEAQMGTSPSPANSQSIDARSVYVGNVDYAVTPQELQAHFQSCGPINRITILCDKFTGHPKGYAYIEFSEEDAVGNAVLLNDTVVHGRQIKVNPKRTNVPGFNRGGYRGRGGRGFNRGGYRGRGGRGRGGYYHPYQ</sequence>
<proteinExistence type="predicted"/>
<dbReference type="Proteomes" id="UP000011083">
    <property type="component" value="Unassembled WGS sequence"/>
</dbReference>
<evidence type="ECO:0000313" key="5">
    <source>
        <dbReference type="EMBL" id="ELR21357.1"/>
    </source>
</evidence>
<evidence type="ECO:0000256" key="3">
    <source>
        <dbReference type="SAM" id="MobiDB-lite"/>
    </source>
</evidence>
<dbReference type="GeneID" id="14922249"/>
<feature type="compositionally biased region" description="Acidic residues" evidence="3">
    <location>
        <begin position="1"/>
        <end position="19"/>
    </location>
</feature>
<keyword evidence="1 2" id="KW-0694">RNA-binding</keyword>
<keyword evidence="6" id="KW-1185">Reference proteome</keyword>
<dbReference type="InterPro" id="IPR012677">
    <property type="entry name" value="Nucleotide-bd_a/b_plait_sf"/>
</dbReference>
<dbReference type="PANTHER" id="PTHR23236">
    <property type="entry name" value="EUKARYOTIC TRANSLATION INITIATION FACTOR 4B/4H"/>
    <property type="match status" value="1"/>
</dbReference>
<dbReference type="VEuPathDB" id="AmoebaDB:ACA1_182910"/>
<feature type="region of interest" description="Disordered" evidence="3">
    <location>
        <begin position="1"/>
        <end position="52"/>
    </location>
</feature>
<dbReference type="AlphaFoldDB" id="L8H7Y4"/>
<organism evidence="5 6">
    <name type="scientific">Acanthamoeba castellanii (strain ATCC 30010 / Neff)</name>
    <dbReference type="NCBI Taxonomy" id="1257118"/>
    <lineage>
        <taxon>Eukaryota</taxon>
        <taxon>Amoebozoa</taxon>
        <taxon>Discosea</taxon>
        <taxon>Longamoebia</taxon>
        <taxon>Centramoebida</taxon>
        <taxon>Acanthamoebidae</taxon>
        <taxon>Acanthamoeba</taxon>
    </lineage>
</organism>
<dbReference type="PANTHER" id="PTHR23236:SF12">
    <property type="entry name" value="EUKARYOTIC INITIATION FACTOR 4B-RELATED"/>
    <property type="match status" value="1"/>
</dbReference>
<dbReference type="RefSeq" id="XP_004345901.1">
    <property type="nucleotide sequence ID" value="XM_004345851.1"/>
</dbReference>
<dbReference type="Pfam" id="PF00076">
    <property type="entry name" value="RRM_1"/>
    <property type="match status" value="1"/>
</dbReference>
<dbReference type="OrthoDB" id="4726at2759"/>
<feature type="domain" description="RRM" evidence="4">
    <location>
        <begin position="79"/>
        <end position="156"/>
    </location>
</feature>
<accession>L8H7Y4</accession>
<dbReference type="Gene3D" id="3.30.70.330">
    <property type="match status" value="1"/>
</dbReference>
<feature type="compositionally biased region" description="Gly residues" evidence="3">
    <location>
        <begin position="162"/>
        <end position="189"/>
    </location>
</feature>
<evidence type="ECO:0000259" key="4">
    <source>
        <dbReference type="PROSITE" id="PS50102"/>
    </source>
</evidence>
<dbReference type="EMBL" id="KB007904">
    <property type="protein sequence ID" value="ELR21357.1"/>
    <property type="molecule type" value="Genomic_DNA"/>
</dbReference>
<dbReference type="GO" id="GO:0008143">
    <property type="term" value="F:poly(A) binding"/>
    <property type="evidence" value="ECO:0007669"/>
    <property type="project" value="TreeGrafter"/>
</dbReference>
<dbReference type="OMA" id="YRGRATY"/>
<dbReference type="CDD" id="cd12306">
    <property type="entry name" value="RRM_II_PABPs"/>
    <property type="match status" value="1"/>
</dbReference>
<gene>
    <name evidence="5" type="ORF">ACA1_182910</name>
</gene>
<reference evidence="5 6" key="1">
    <citation type="journal article" date="2013" name="Genome Biol.">
        <title>Genome of Acanthamoeba castellanii highlights extensive lateral gene transfer and early evolution of tyrosine kinase signaling.</title>
        <authorList>
            <person name="Clarke M."/>
            <person name="Lohan A.J."/>
            <person name="Liu B."/>
            <person name="Lagkouvardos I."/>
            <person name="Roy S."/>
            <person name="Zafar N."/>
            <person name="Bertelli C."/>
            <person name="Schilde C."/>
            <person name="Kianianmomeni A."/>
            <person name="Burglin T.R."/>
            <person name="Frech C."/>
            <person name="Turcotte B."/>
            <person name="Kopec K.O."/>
            <person name="Synnott J.M."/>
            <person name="Choo C."/>
            <person name="Paponov I."/>
            <person name="Finkler A."/>
            <person name="Soon Heng Tan C."/>
            <person name="Hutchins A.P."/>
            <person name="Weinmeier T."/>
            <person name="Rattei T."/>
            <person name="Chu J.S."/>
            <person name="Gimenez G."/>
            <person name="Irimia M."/>
            <person name="Rigden D.J."/>
            <person name="Fitzpatrick D.A."/>
            <person name="Lorenzo-Morales J."/>
            <person name="Bateman A."/>
            <person name="Chiu C.H."/>
            <person name="Tang P."/>
            <person name="Hegemann P."/>
            <person name="Fromm H."/>
            <person name="Raoult D."/>
            <person name="Greub G."/>
            <person name="Miranda-Saavedra D."/>
            <person name="Chen N."/>
            <person name="Nash P."/>
            <person name="Ginger M.L."/>
            <person name="Horn M."/>
            <person name="Schaap P."/>
            <person name="Caler L."/>
            <person name="Loftus B."/>
        </authorList>
    </citation>
    <scope>NUCLEOTIDE SEQUENCE [LARGE SCALE GENOMIC DNA]</scope>
    <source>
        <strain evidence="5 6">Neff</strain>
    </source>
</reference>
<dbReference type="InterPro" id="IPR000504">
    <property type="entry name" value="RRM_dom"/>
</dbReference>
<dbReference type="SUPFAM" id="SSF54928">
    <property type="entry name" value="RNA-binding domain, RBD"/>
    <property type="match status" value="1"/>
</dbReference>
<protein>
    <submittedName>
        <fullName evidence="5">RNA recognition motif domain containing protein</fullName>
    </submittedName>
</protein>
<dbReference type="STRING" id="1257118.L8H7Y4"/>
<evidence type="ECO:0000256" key="2">
    <source>
        <dbReference type="PROSITE-ProRule" id="PRU00176"/>
    </source>
</evidence>
<evidence type="ECO:0000313" key="6">
    <source>
        <dbReference type="Proteomes" id="UP000011083"/>
    </source>
</evidence>
<dbReference type="KEGG" id="acan:ACA1_182910"/>
<dbReference type="InterPro" id="IPR035979">
    <property type="entry name" value="RBD_domain_sf"/>
</dbReference>